<dbReference type="RefSeq" id="WP_036079173.1">
    <property type="nucleotide sequence ID" value="NZ_AVCW01000004.1"/>
</dbReference>
<evidence type="ECO:0000313" key="2">
    <source>
        <dbReference type="Proteomes" id="UP000030487"/>
    </source>
</evidence>
<protein>
    <submittedName>
        <fullName evidence="1">Uncharacterized protein</fullName>
    </submittedName>
</protein>
<sequence length="294" mass="35170">MLLFRIEDSENIDGNHRRYQIPKKERPVIRLSQLDDYIATEIRKEVNNCNDRRLLSYSKSLGVCLLKYNKYTDNELHIKILKNPYILNAVKYKIAKTKEKKCIIFDLKEKNTFNEDKKIRIDNFVLDISDNKILNEYLKDRTQKGLKKVASPEKDHEVVVMRSPNDLIIIDYLESVYLLYALYLKYGMNQHIFCSLLEQIESLEDFRFANSKKSERESLKIIVMYLYHLGKEEKEMSYKILQDSKNSDEIYFFYNPIVQLHDILNNGFDYAYSLAEYNSNVISDYIWKLYGYFR</sequence>
<name>A0ABR4XWI6_9BACI</name>
<organism evidence="1 2">
    <name type="scientific">Lysinibacillus boronitolerans JCM 21713 = 10a = NBRC 103108</name>
    <dbReference type="NCBI Taxonomy" id="1294264"/>
    <lineage>
        <taxon>Bacteria</taxon>
        <taxon>Bacillati</taxon>
        <taxon>Bacillota</taxon>
        <taxon>Bacilli</taxon>
        <taxon>Bacillales</taxon>
        <taxon>Bacillaceae</taxon>
        <taxon>Lysinibacillus</taxon>
    </lineage>
</organism>
<evidence type="ECO:0000313" key="1">
    <source>
        <dbReference type="EMBL" id="KGR83088.1"/>
    </source>
</evidence>
<accession>A0ABR4XWI6</accession>
<keyword evidence="2" id="KW-1185">Reference proteome</keyword>
<reference evidence="1 2" key="1">
    <citation type="submission" date="2014-02" db="EMBL/GenBank/DDBJ databases">
        <title>Draft genome sequence of Lysinibacillus boronitolerans NBRC 103108.</title>
        <authorList>
            <person name="Zhang F."/>
            <person name="Wang G."/>
            <person name="Zhang L."/>
        </authorList>
    </citation>
    <scope>NUCLEOTIDE SEQUENCE [LARGE SCALE GENOMIC DNA]</scope>
    <source>
        <strain evidence="1 2">NBRC 103108</strain>
    </source>
</reference>
<dbReference type="EMBL" id="JPVR01000078">
    <property type="protein sequence ID" value="KGR83088.1"/>
    <property type="molecule type" value="Genomic_DNA"/>
</dbReference>
<proteinExistence type="predicted"/>
<gene>
    <name evidence="1" type="ORF">CD31_17005</name>
</gene>
<comment type="caution">
    <text evidence="1">The sequence shown here is derived from an EMBL/GenBank/DDBJ whole genome shotgun (WGS) entry which is preliminary data.</text>
</comment>
<dbReference type="Proteomes" id="UP000030487">
    <property type="component" value="Unassembled WGS sequence"/>
</dbReference>